<dbReference type="PANTHER" id="PTHR42847:SF4">
    <property type="entry name" value="ALKANESULFONATE MONOOXYGENASE-RELATED"/>
    <property type="match status" value="1"/>
</dbReference>
<evidence type="ECO:0000256" key="4">
    <source>
        <dbReference type="ARBA" id="ARBA00023033"/>
    </source>
</evidence>
<feature type="domain" description="Luciferase-like" evidence="5">
    <location>
        <begin position="12"/>
        <end position="231"/>
    </location>
</feature>
<evidence type="ECO:0000256" key="3">
    <source>
        <dbReference type="ARBA" id="ARBA00023002"/>
    </source>
</evidence>
<dbReference type="Gene3D" id="3.20.20.30">
    <property type="entry name" value="Luciferase-like domain"/>
    <property type="match status" value="1"/>
</dbReference>
<accession>A0A1X1V1L4</accession>
<dbReference type="GO" id="GO:0046306">
    <property type="term" value="P:alkanesulfonate catabolic process"/>
    <property type="evidence" value="ECO:0007669"/>
    <property type="project" value="TreeGrafter"/>
</dbReference>
<dbReference type="Proteomes" id="UP000193738">
    <property type="component" value="Unassembled WGS sequence"/>
</dbReference>
<dbReference type="InterPro" id="IPR036661">
    <property type="entry name" value="Luciferase-like_sf"/>
</dbReference>
<keyword evidence="7" id="KW-1185">Reference proteome</keyword>
<dbReference type="STRING" id="1777.AWC07_16665"/>
<dbReference type="GO" id="GO:0008726">
    <property type="term" value="F:alkanesulfonate monooxygenase activity"/>
    <property type="evidence" value="ECO:0007669"/>
    <property type="project" value="TreeGrafter"/>
</dbReference>
<dbReference type="InterPro" id="IPR050172">
    <property type="entry name" value="SsuD_RutA_monooxygenase"/>
</dbReference>
<evidence type="ECO:0000259" key="5">
    <source>
        <dbReference type="Pfam" id="PF00296"/>
    </source>
</evidence>
<dbReference type="InterPro" id="IPR011251">
    <property type="entry name" value="Luciferase-like_dom"/>
</dbReference>
<dbReference type="InterPro" id="IPR019952">
    <property type="entry name" value="F420_OxRdatse_Rv1855c_pred"/>
</dbReference>
<protein>
    <submittedName>
        <fullName evidence="6">LLM class F420-dependent oxidoreductase</fullName>
    </submittedName>
</protein>
<keyword evidence="3" id="KW-0560">Oxidoreductase</keyword>
<dbReference type="PANTHER" id="PTHR42847">
    <property type="entry name" value="ALKANESULFONATE MONOOXYGENASE"/>
    <property type="match status" value="1"/>
</dbReference>
<dbReference type="RefSeq" id="WP_036416266.1">
    <property type="nucleotide sequence ID" value="NZ_LQOX01000132.1"/>
</dbReference>
<sequence length="274" mass="30494">MRISVKFHLSFTFPELKDLWRSADHLGFEGIWDYDHFFGPSEFDEPTYEGWTTLAAMAAITERSRIGCLVTGVTYRNPAVLAKMAVTVDHISGGRLNFGIGAGWHEAEHRGYGITFPNPTSRVAMVDEALTVIRKLWTEQLVNFSGEFFTLADALCEPKPIQFPHPPIVIAGTGPKMLRLIARHADEWNMPAYDGPQLWGDVNARLDKACAEVGRNPAEVRRSGQVPLHPAMAGQVDEQLALLPEFEQLGCDHMVLAFRQPPTLQLLERCAGLA</sequence>
<dbReference type="Pfam" id="PF00296">
    <property type="entry name" value="Bac_luciferase"/>
    <property type="match status" value="1"/>
</dbReference>
<comment type="caution">
    <text evidence="6">The sequence shown here is derived from an EMBL/GenBank/DDBJ whole genome shotgun (WGS) entry which is preliminary data.</text>
</comment>
<evidence type="ECO:0000256" key="2">
    <source>
        <dbReference type="ARBA" id="ARBA00022643"/>
    </source>
</evidence>
<dbReference type="AlphaFoldDB" id="A0A1X1V1L4"/>
<gene>
    <name evidence="6" type="ORF">AWC07_16665</name>
</gene>
<dbReference type="NCBIfam" id="TIGR03560">
    <property type="entry name" value="F420_Rv1855c"/>
    <property type="match status" value="1"/>
</dbReference>
<dbReference type="NCBIfam" id="TIGR03619">
    <property type="entry name" value="F420_Rv2161c"/>
    <property type="match status" value="1"/>
</dbReference>
<name>A0A1X1V1L4_MYCGS</name>
<keyword evidence="1" id="KW-0285">Flavoprotein</keyword>
<evidence type="ECO:0000256" key="1">
    <source>
        <dbReference type="ARBA" id="ARBA00022630"/>
    </source>
</evidence>
<keyword evidence="4" id="KW-0503">Monooxygenase</keyword>
<organism evidence="6 7">
    <name type="scientific">Mycobacterium gastri</name>
    <dbReference type="NCBI Taxonomy" id="1777"/>
    <lineage>
        <taxon>Bacteria</taxon>
        <taxon>Bacillati</taxon>
        <taxon>Actinomycetota</taxon>
        <taxon>Actinomycetes</taxon>
        <taxon>Mycobacteriales</taxon>
        <taxon>Mycobacteriaceae</taxon>
        <taxon>Mycobacterium</taxon>
    </lineage>
</organism>
<dbReference type="EMBL" id="LQOX01000132">
    <property type="protein sequence ID" value="ORV62975.1"/>
    <property type="molecule type" value="Genomic_DNA"/>
</dbReference>
<evidence type="ECO:0000313" key="6">
    <source>
        <dbReference type="EMBL" id="ORV62975.1"/>
    </source>
</evidence>
<proteinExistence type="predicted"/>
<dbReference type="SUPFAM" id="SSF51679">
    <property type="entry name" value="Bacterial luciferase-like"/>
    <property type="match status" value="1"/>
</dbReference>
<reference evidence="6 7" key="1">
    <citation type="submission" date="2016-01" db="EMBL/GenBank/DDBJ databases">
        <title>The new phylogeny of the genus Mycobacterium.</title>
        <authorList>
            <person name="Tarcisio F."/>
            <person name="Conor M."/>
            <person name="Antonella G."/>
            <person name="Elisabetta G."/>
            <person name="Giulia F.S."/>
            <person name="Sara T."/>
            <person name="Anna F."/>
            <person name="Clotilde B."/>
            <person name="Roberto B."/>
            <person name="Veronica D.S."/>
            <person name="Fabio R."/>
            <person name="Monica P."/>
            <person name="Olivier J."/>
            <person name="Enrico T."/>
            <person name="Nicola S."/>
        </authorList>
    </citation>
    <scope>NUCLEOTIDE SEQUENCE [LARGE SCALE GENOMIC DNA]</scope>
    <source>
        <strain evidence="6 7">DSM 43505</strain>
    </source>
</reference>
<keyword evidence="2" id="KW-0288">FMN</keyword>
<evidence type="ECO:0000313" key="7">
    <source>
        <dbReference type="Proteomes" id="UP000193738"/>
    </source>
</evidence>
<dbReference type="InterPro" id="IPR019921">
    <property type="entry name" value="Lucif-like_OxRdtase_Rv2161c"/>
</dbReference>